<keyword evidence="2" id="KW-1185">Reference proteome</keyword>
<reference evidence="1 2" key="1">
    <citation type="submission" date="2014-04" db="EMBL/GenBank/DDBJ databases">
        <authorList>
            <consortium name="DOE Joint Genome Institute"/>
            <person name="Kuo A."/>
            <person name="Kohler A."/>
            <person name="Nagy L.G."/>
            <person name="Floudas D."/>
            <person name="Copeland A."/>
            <person name="Barry K.W."/>
            <person name="Cichocki N."/>
            <person name="Veneault-Fourrey C."/>
            <person name="LaButti K."/>
            <person name="Lindquist E.A."/>
            <person name="Lipzen A."/>
            <person name="Lundell T."/>
            <person name="Morin E."/>
            <person name="Murat C."/>
            <person name="Sun H."/>
            <person name="Tunlid A."/>
            <person name="Henrissat B."/>
            <person name="Grigoriev I.V."/>
            <person name="Hibbett D.S."/>
            <person name="Martin F."/>
            <person name="Nordberg H.P."/>
            <person name="Cantor M.N."/>
            <person name="Hua S.X."/>
        </authorList>
    </citation>
    <scope>NUCLEOTIDE SEQUENCE [LARGE SCALE GENOMIC DNA]</scope>
    <source>
        <strain evidence="1 2">Foug A</strain>
    </source>
</reference>
<dbReference type="InParanoid" id="A0A0C3A3K0"/>
<sequence length="143" mass="16041">MVISSAPGQIEPCRYICGCKCEVGKEGMVESSGQYACPRLTNATILQRVPCFVQTRDCSTRKRPSATTNTLFKTSHFPQPKHISTRFALIWSTEEGRIERNRSYRIGECDGPSEVDIDRLQDQANTLASKHCLYVLFSTECVS</sequence>
<protein>
    <submittedName>
        <fullName evidence="1">Uncharacterized protein</fullName>
    </submittedName>
</protein>
<organism evidence="1 2">
    <name type="scientific">Scleroderma citrinum Foug A</name>
    <dbReference type="NCBI Taxonomy" id="1036808"/>
    <lineage>
        <taxon>Eukaryota</taxon>
        <taxon>Fungi</taxon>
        <taxon>Dikarya</taxon>
        <taxon>Basidiomycota</taxon>
        <taxon>Agaricomycotina</taxon>
        <taxon>Agaricomycetes</taxon>
        <taxon>Agaricomycetidae</taxon>
        <taxon>Boletales</taxon>
        <taxon>Sclerodermatineae</taxon>
        <taxon>Sclerodermataceae</taxon>
        <taxon>Scleroderma</taxon>
    </lineage>
</organism>
<reference evidence="2" key="2">
    <citation type="submission" date="2015-01" db="EMBL/GenBank/DDBJ databases">
        <title>Evolutionary Origins and Diversification of the Mycorrhizal Mutualists.</title>
        <authorList>
            <consortium name="DOE Joint Genome Institute"/>
            <consortium name="Mycorrhizal Genomics Consortium"/>
            <person name="Kohler A."/>
            <person name="Kuo A."/>
            <person name="Nagy L.G."/>
            <person name="Floudas D."/>
            <person name="Copeland A."/>
            <person name="Barry K.W."/>
            <person name="Cichocki N."/>
            <person name="Veneault-Fourrey C."/>
            <person name="LaButti K."/>
            <person name="Lindquist E.A."/>
            <person name="Lipzen A."/>
            <person name="Lundell T."/>
            <person name="Morin E."/>
            <person name="Murat C."/>
            <person name="Riley R."/>
            <person name="Ohm R."/>
            <person name="Sun H."/>
            <person name="Tunlid A."/>
            <person name="Henrissat B."/>
            <person name="Grigoriev I.V."/>
            <person name="Hibbett D.S."/>
            <person name="Martin F."/>
        </authorList>
    </citation>
    <scope>NUCLEOTIDE SEQUENCE [LARGE SCALE GENOMIC DNA]</scope>
    <source>
        <strain evidence="2">Foug A</strain>
    </source>
</reference>
<dbReference type="AlphaFoldDB" id="A0A0C3A3K0"/>
<name>A0A0C3A3K0_9AGAM</name>
<evidence type="ECO:0000313" key="1">
    <source>
        <dbReference type="EMBL" id="KIM68228.1"/>
    </source>
</evidence>
<dbReference type="HOGENOM" id="CLU_1807371_0_0_1"/>
<dbReference type="Proteomes" id="UP000053989">
    <property type="component" value="Unassembled WGS sequence"/>
</dbReference>
<accession>A0A0C3A3K0</accession>
<proteinExistence type="predicted"/>
<dbReference type="EMBL" id="KN822010">
    <property type="protein sequence ID" value="KIM68228.1"/>
    <property type="molecule type" value="Genomic_DNA"/>
</dbReference>
<evidence type="ECO:0000313" key="2">
    <source>
        <dbReference type="Proteomes" id="UP000053989"/>
    </source>
</evidence>
<gene>
    <name evidence="1" type="ORF">SCLCIDRAFT_1013103</name>
</gene>